<evidence type="ECO:0000256" key="6">
    <source>
        <dbReference type="ARBA" id="ARBA00023157"/>
    </source>
</evidence>
<keyword evidence="4" id="KW-1133">Transmembrane helix</keyword>
<dbReference type="GO" id="GO:0005886">
    <property type="term" value="C:plasma membrane"/>
    <property type="evidence" value="ECO:0007669"/>
    <property type="project" value="TreeGrafter"/>
</dbReference>
<protein>
    <submittedName>
        <fullName evidence="8">Uncharacterized protein</fullName>
    </submittedName>
</protein>
<dbReference type="CDD" id="cd00112">
    <property type="entry name" value="LDLa"/>
    <property type="match status" value="1"/>
</dbReference>
<dbReference type="PANTHER" id="PTHR24270">
    <property type="entry name" value="LOW-DENSITY LIPOPROTEIN RECEPTOR-RELATED"/>
    <property type="match status" value="1"/>
</dbReference>
<evidence type="ECO:0000256" key="2">
    <source>
        <dbReference type="ARBA" id="ARBA00022692"/>
    </source>
</evidence>
<evidence type="ECO:0000313" key="7">
    <source>
        <dbReference type="EMBL" id="CAF1016671.1"/>
    </source>
</evidence>
<evidence type="ECO:0000256" key="3">
    <source>
        <dbReference type="ARBA" id="ARBA00022737"/>
    </source>
</evidence>
<evidence type="ECO:0000256" key="4">
    <source>
        <dbReference type="ARBA" id="ARBA00022989"/>
    </source>
</evidence>
<dbReference type="Proteomes" id="UP000682733">
    <property type="component" value="Unassembled WGS sequence"/>
</dbReference>
<dbReference type="GO" id="GO:0016192">
    <property type="term" value="P:vesicle-mediated transport"/>
    <property type="evidence" value="ECO:0007669"/>
    <property type="project" value="UniProtKB-ARBA"/>
</dbReference>
<dbReference type="InterPro" id="IPR050685">
    <property type="entry name" value="LDLR"/>
</dbReference>
<comment type="caution">
    <text evidence="8">The sequence shown here is derived from an EMBL/GenBank/DDBJ whole genome shotgun (WGS) entry which is preliminary data.</text>
</comment>
<keyword evidence="6" id="KW-1015">Disulfide bond</keyword>
<dbReference type="InterPro" id="IPR036055">
    <property type="entry name" value="LDL_receptor-like_sf"/>
</dbReference>
<dbReference type="OrthoDB" id="10020456at2759"/>
<dbReference type="EMBL" id="CAJNOQ010004087">
    <property type="protein sequence ID" value="CAF1044127.1"/>
    <property type="molecule type" value="Genomic_DNA"/>
</dbReference>
<dbReference type="Proteomes" id="UP000677228">
    <property type="component" value="Unassembled WGS sequence"/>
</dbReference>
<keyword evidence="11" id="KW-1185">Reference proteome</keyword>
<dbReference type="EMBL" id="CAJOBA010006870">
    <property type="protein sequence ID" value="CAF3785765.1"/>
    <property type="molecule type" value="Genomic_DNA"/>
</dbReference>
<gene>
    <name evidence="8" type="ORF">GPM918_LOCUS15936</name>
    <name evidence="7" type="ORF">OVA965_LOCUS15317</name>
    <name evidence="10" type="ORF">SRO942_LOCUS15936</name>
    <name evidence="9" type="ORF">TMI583_LOCUS15323</name>
</gene>
<dbReference type="Pfam" id="PF00057">
    <property type="entry name" value="Ldl_recept_a"/>
    <property type="match status" value="1"/>
</dbReference>
<accession>A0A814JWI5</accession>
<dbReference type="EMBL" id="CAJNOK010006861">
    <property type="protein sequence ID" value="CAF1016671.1"/>
    <property type="molecule type" value="Genomic_DNA"/>
</dbReference>
<keyword evidence="3" id="KW-0677">Repeat</keyword>
<reference evidence="8" key="1">
    <citation type="submission" date="2021-02" db="EMBL/GenBank/DDBJ databases">
        <authorList>
            <person name="Nowell W R."/>
        </authorList>
    </citation>
    <scope>NUCLEOTIDE SEQUENCE</scope>
</reference>
<name>A0A814JWI5_9BILA</name>
<dbReference type="InterPro" id="IPR002172">
    <property type="entry name" value="LDrepeatLR_classA_rpt"/>
</dbReference>
<evidence type="ECO:0000313" key="8">
    <source>
        <dbReference type="EMBL" id="CAF1044127.1"/>
    </source>
</evidence>
<dbReference type="Gene3D" id="4.10.400.10">
    <property type="entry name" value="Low-density Lipoprotein Receptor"/>
    <property type="match status" value="1"/>
</dbReference>
<evidence type="ECO:0000256" key="5">
    <source>
        <dbReference type="ARBA" id="ARBA00023136"/>
    </source>
</evidence>
<evidence type="ECO:0000313" key="10">
    <source>
        <dbReference type="EMBL" id="CAF3814169.1"/>
    </source>
</evidence>
<dbReference type="SUPFAM" id="SSF57424">
    <property type="entry name" value="LDL receptor-like module"/>
    <property type="match status" value="1"/>
</dbReference>
<organism evidence="8 11">
    <name type="scientific">Didymodactylos carnosus</name>
    <dbReference type="NCBI Taxonomy" id="1234261"/>
    <lineage>
        <taxon>Eukaryota</taxon>
        <taxon>Metazoa</taxon>
        <taxon>Spiralia</taxon>
        <taxon>Gnathifera</taxon>
        <taxon>Rotifera</taxon>
        <taxon>Eurotatoria</taxon>
        <taxon>Bdelloidea</taxon>
        <taxon>Philodinida</taxon>
        <taxon>Philodinidae</taxon>
        <taxon>Didymodactylos</taxon>
    </lineage>
</organism>
<dbReference type="EMBL" id="CAJOBC010004087">
    <property type="protein sequence ID" value="CAF3814169.1"/>
    <property type="molecule type" value="Genomic_DNA"/>
</dbReference>
<keyword evidence="2" id="KW-0812">Transmembrane</keyword>
<evidence type="ECO:0000256" key="1">
    <source>
        <dbReference type="ARBA" id="ARBA00004167"/>
    </source>
</evidence>
<dbReference type="Proteomes" id="UP000663829">
    <property type="component" value="Unassembled WGS sequence"/>
</dbReference>
<keyword evidence="5" id="KW-0472">Membrane</keyword>
<evidence type="ECO:0000313" key="9">
    <source>
        <dbReference type="EMBL" id="CAF3785765.1"/>
    </source>
</evidence>
<evidence type="ECO:0000313" key="11">
    <source>
        <dbReference type="Proteomes" id="UP000663829"/>
    </source>
</evidence>
<dbReference type="Proteomes" id="UP000681722">
    <property type="component" value="Unassembled WGS sequence"/>
</dbReference>
<comment type="subcellular location">
    <subcellularLocation>
        <location evidence="1">Membrane</location>
        <topology evidence="1">Single-pass membrane protein</topology>
    </subcellularLocation>
</comment>
<sequence length="313" mass="36016">MLIDQVGAGCNLLGSLCDEQKSINGSCLSQKKYRFQCSTKESTCLMVNSVGNSVSDCTNGLNEYTSGEDSLLSNMNCYKRFDFSCRRLKNYIEMFSLTETSNYTNISTTANYVNINQMAFDFYYDTFFDSDRKGDEMNELCQDRLCDKDHFQCPTGQCIQFKWVCDGTQYPCLLANVSNALNFDLYPPCINLTQIGDGRIDCIGRQDETVLQNCRSPDVEIGFYCGNSANNYCVSPERLCEENIKCNNSDLDKICYYRKLKYTSKCLEGHRYNGDCLEYARCYGEREWPTECLHLEVDYWCGDFPQQPTDYRQ</sequence>
<dbReference type="AlphaFoldDB" id="A0A814JWI5"/>
<proteinExistence type="predicted"/>